<gene>
    <name evidence="1" type="ORF">CLOSTMETH_02948</name>
</gene>
<evidence type="ECO:0000313" key="2">
    <source>
        <dbReference type="Proteomes" id="UP000003340"/>
    </source>
</evidence>
<dbReference type="EMBL" id="ACEC01000102">
    <property type="protein sequence ID" value="EEG29431.1"/>
    <property type="molecule type" value="Genomic_DNA"/>
</dbReference>
<reference evidence="1 2" key="1">
    <citation type="submission" date="2009-01" db="EMBL/GenBank/DDBJ databases">
        <authorList>
            <person name="Fulton L."/>
            <person name="Clifton S."/>
            <person name="Fulton B."/>
            <person name="Xu J."/>
            <person name="Minx P."/>
            <person name="Pepin K.H."/>
            <person name="Johnson M."/>
            <person name="Bhonagiri V."/>
            <person name="Nash W.E."/>
            <person name="Mardis E.R."/>
            <person name="Wilson R.K."/>
        </authorList>
    </citation>
    <scope>NUCLEOTIDE SEQUENCE [LARGE SCALE GENOMIC DNA]</scope>
    <source>
        <strain evidence="1 2">DSM 5476</strain>
    </source>
</reference>
<organism evidence="1 2">
    <name type="scientific">[Clostridium] methylpentosum DSM 5476</name>
    <dbReference type="NCBI Taxonomy" id="537013"/>
    <lineage>
        <taxon>Bacteria</taxon>
        <taxon>Bacillati</taxon>
        <taxon>Bacillota</taxon>
        <taxon>Clostridia</taxon>
        <taxon>Eubacteriales</taxon>
        <taxon>Oscillospiraceae</taxon>
        <taxon>Oscillospiraceae incertae sedis</taxon>
    </lineage>
</organism>
<proteinExistence type="predicted"/>
<dbReference type="Proteomes" id="UP000003340">
    <property type="component" value="Unassembled WGS sequence"/>
</dbReference>
<accession>C0EGF5</accession>
<comment type="caution">
    <text evidence="1">The sequence shown here is derived from an EMBL/GenBank/DDBJ whole genome shotgun (WGS) entry which is preliminary data.</text>
</comment>
<reference evidence="1 2" key="2">
    <citation type="submission" date="2009-02" db="EMBL/GenBank/DDBJ databases">
        <title>Draft genome sequence of Clostridium methylpentosum (DSM 5476).</title>
        <authorList>
            <person name="Sudarsanam P."/>
            <person name="Ley R."/>
            <person name="Guruge J."/>
            <person name="Turnbaugh P.J."/>
            <person name="Mahowald M."/>
            <person name="Liep D."/>
            <person name="Gordon J."/>
        </authorList>
    </citation>
    <scope>NUCLEOTIDE SEQUENCE [LARGE SCALE GENOMIC DNA]</scope>
    <source>
        <strain evidence="1 2">DSM 5476</strain>
    </source>
</reference>
<dbReference type="HOGENOM" id="CLU_3307456_0_0_9"/>
<protein>
    <submittedName>
        <fullName evidence="1">Uncharacterized protein</fullName>
    </submittedName>
</protein>
<dbReference type="AlphaFoldDB" id="C0EGF5"/>
<name>C0EGF5_9FIRM</name>
<dbReference type="STRING" id="537013.CLOSTMETH_02948"/>
<keyword evidence="2" id="KW-1185">Reference proteome</keyword>
<evidence type="ECO:0000313" key="1">
    <source>
        <dbReference type="EMBL" id="EEG29431.1"/>
    </source>
</evidence>
<sequence>MQVRKSVFVVFAPLCSKTIGLCSAKFAQLCKSRTSYNSL</sequence>